<evidence type="ECO:0000256" key="3">
    <source>
        <dbReference type="ARBA" id="ARBA00038471"/>
    </source>
</evidence>
<feature type="chain" id="PRO_5044886485" description="Pectinesterase inhibitor domain-containing protein" evidence="4">
    <location>
        <begin position="22"/>
        <end position="170"/>
    </location>
</feature>
<proteinExistence type="inferred from homology"/>
<dbReference type="PANTHER" id="PTHR36710">
    <property type="entry name" value="PECTINESTERASE INHIBITOR-LIKE"/>
    <property type="match status" value="1"/>
</dbReference>
<accession>A0ABD1FNU6</accession>
<feature type="signal peptide" evidence="4">
    <location>
        <begin position="1"/>
        <end position="21"/>
    </location>
</feature>
<dbReference type="InterPro" id="IPR052421">
    <property type="entry name" value="PCW_Enzyme_Inhibitor"/>
</dbReference>
<comment type="similarity">
    <text evidence="3">Belongs to the PMEI family.</text>
</comment>
<evidence type="ECO:0008006" key="7">
    <source>
        <dbReference type="Google" id="ProtNLM"/>
    </source>
</evidence>
<sequence length="170" mass="19182">MKTLSSLFVIVVALFLRPSLGDKQTDDLINKVCAFAGDDSFCRGILNKNLPSPPVDLPALTRVTLSLSLSFTRETLAFIEKVEAEEKRLGVRQRYYWCRINYIKVLSNMQTAEYNSRRNEFDSMVATLLLCSQPIKQCQTAIAGLLPPMKEKNRLMLVLLEMGLNAGTYL</sequence>
<dbReference type="AlphaFoldDB" id="A0ABD1FNU6"/>
<evidence type="ECO:0000313" key="5">
    <source>
        <dbReference type="EMBL" id="KAL1533515.1"/>
    </source>
</evidence>
<keyword evidence="1 4" id="KW-0732">Signal</keyword>
<reference evidence="5 6" key="1">
    <citation type="submission" date="2024-06" db="EMBL/GenBank/DDBJ databases">
        <title>A chromosome level genome sequence of Diviner's sage (Salvia divinorum).</title>
        <authorList>
            <person name="Ford S.A."/>
            <person name="Ro D.-K."/>
            <person name="Ness R.W."/>
            <person name="Phillips M.A."/>
        </authorList>
    </citation>
    <scope>NUCLEOTIDE SEQUENCE [LARGE SCALE GENOMIC DNA]</scope>
    <source>
        <strain evidence="5">SAF-2024a</strain>
        <tissue evidence="5">Leaf</tissue>
    </source>
</reference>
<evidence type="ECO:0000313" key="6">
    <source>
        <dbReference type="Proteomes" id="UP001567538"/>
    </source>
</evidence>
<keyword evidence="6" id="KW-1185">Reference proteome</keyword>
<evidence type="ECO:0000256" key="2">
    <source>
        <dbReference type="ARBA" id="ARBA00023157"/>
    </source>
</evidence>
<dbReference type="Gene3D" id="1.20.140.40">
    <property type="entry name" value="Invertase/pectin methylesterase inhibitor family protein"/>
    <property type="match status" value="1"/>
</dbReference>
<evidence type="ECO:0000256" key="4">
    <source>
        <dbReference type="SAM" id="SignalP"/>
    </source>
</evidence>
<dbReference type="Proteomes" id="UP001567538">
    <property type="component" value="Unassembled WGS sequence"/>
</dbReference>
<dbReference type="InterPro" id="IPR035513">
    <property type="entry name" value="Invertase/methylesterase_inhib"/>
</dbReference>
<organism evidence="5 6">
    <name type="scientific">Salvia divinorum</name>
    <name type="common">Maria pastora</name>
    <name type="synonym">Diviner's sage</name>
    <dbReference type="NCBI Taxonomy" id="28513"/>
    <lineage>
        <taxon>Eukaryota</taxon>
        <taxon>Viridiplantae</taxon>
        <taxon>Streptophyta</taxon>
        <taxon>Embryophyta</taxon>
        <taxon>Tracheophyta</taxon>
        <taxon>Spermatophyta</taxon>
        <taxon>Magnoliopsida</taxon>
        <taxon>eudicotyledons</taxon>
        <taxon>Gunneridae</taxon>
        <taxon>Pentapetalae</taxon>
        <taxon>asterids</taxon>
        <taxon>lamiids</taxon>
        <taxon>Lamiales</taxon>
        <taxon>Lamiaceae</taxon>
        <taxon>Nepetoideae</taxon>
        <taxon>Mentheae</taxon>
        <taxon>Salviinae</taxon>
        <taxon>Salvia</taxon>
        <taxon>Salvia subgen. Calosphace</taxon>
    </lineage>
</organism>
<name>A0ABD1FNU6_SALDI</name>
<comment type="caution">
    <text evidence="5">The sequence shown here is derived from an EMBL/GenBank/DDBJ whole genome shotgun (WGS) entry which is preliminary data.</text>
</comment>
<gene>
    <name evidence="5" type="ORF">AAHA92_33392</name>
</gene>
<dbReference type="PANTHER" id="PTHR36710:SF1">
    <property type="entry name" value="F14J9.2 PROTEIN"/>
    <property type="match status" value="1"/>
</dbReference>
<keyword evidence="2" id="KW-1015">Disulfide bond</keyword>
<protein>
    <recommendedName>
        <fullName evidence="7">Pectinesterase inhibitor domain-containing protein</fullName>
    </recommendedName>
</protein>
<dbReference type="SUPFAM" id="SSF101148">
    <property type="entry name" value="Plant invertase/pectin methylesterase inhibitor"/>
    <property type="match status" value="1"/>
</dbReference>
<dbReference type="EMBL" id="JBEAFC010000014">
    <property type="protein sequence ID" value="KAL1533515.1"/>
    <property type="molecule type" value="Genomic_DNA"/>
</dbReference>
<dbReference type="InterPro" id="IPR006501">
    <property type="entry name" value="Pectinesterase_inhib_dom"/>
</dbReference>
<evidence type="ECO:0000256" key="1">
    <source>
        <dbReference type="ARBA" id="ARBA00022729"/>
    </source>
</evidence>
<dbReference type="NCBIfam" id="TIGR01614">
    <property type="entry name" value="PME_inhib"/>
    <property type="match status" value="1"/>
</dbReference>